<gene>
    <name evidence="2" type="ORF">LCGC14_0965530</name>
</gene>
<dbReference type="EMBL" id="LAZR01003517">
    <property type="protein sequence ID" value="KKN17466.1"/>
    <property type="molecule type" value="Genomic_DNA"/>
</dbReference>
<proteinExistence type="predicted"/>
<comment type="caution">
    <text evidence="2">The sequence shown here is derived from an EMBL/GenBank/DDBJ whole genome shotgun (WGS) entry which is preliminary data.</text>
</comment>
<evidence type="ECO:0000313" key="2">
    <source>
        <dbReference type="EMBL" id="KKN17466.1"/>
    </source>
</evidence>
<dbReference type="CDD" id="cd02440">
    <property type="entry name" value="AdoMet_MTases"/>
    <property type="match status" value="1"/>
</dbReference>
<dbReference type="InterPro" id="IPR025714">
    <property type="entry name" value="Methyltranfer_dom"/>
</dbReference>
<sequence>MTQNHNETEVSIKEQIKKFMVKGFYGFNTILTFGLGRRLGIFDYLYEKSMPLSEYKTISSITFTPEELSENLNLSLVHIDAWVHMALECGIFEIDNQLTRSLKTAPHVFNLLVNRDHMFYIGDPMGLFYYMAPLQDFLIDVFKTGKMDINLLSEEILIAGQRASSKNGELTERIFSKKYRDFCRGIKKQGTVLSVGCGYGFNLEKWARKYKRTRFIGIDIEPKGIKYSKEMIKNHNWSDHVEVFEIPVDEYSKKTEFKFDLIILNQVLHEMDKDEEYRRNIFEDLYSIMKEDGILLVGETMVPDTFAPKQRPQLFEIMHKVLEAGFARFYNETSFKKLIALTPFKNAELTVESGTSFWVVRK</sequence>
<reference evidence="2" key="1">
    <citation type="journal article" date="2015" name="Nature">
        <title>Complex archaea that bridge the gap between prokaryotes and eukaryotes.</title>
        <authorList>
            <person name="Spang A."/>
            <person name="Saw J.H."/>
            <person name="Jorgensen S.L."/>
            <person name="Zaremba-Niedzwiedzka K."/>
            <person name="Martijn J."/>
            <person name="Lind A.E."/>
            <person name="van Eijk R."/>
            <person name="Schleper C."/>
            <person name="Guy L."/>
            <person name="Ettema T.J."/>
        </authorList>
    </citation>
    <scope>NUCLEOTIDE SEQUENCE</scope>
</reference>
<dbReference type="InterPro" id="IPR053173">
    <property type="entry name" value="SAM-binding_MTase"/>
</dbReference>
<name>A0A0F9QWE9_9ZZZZ</name>
<dbReference type="AlphaFoldDB" id="A0A0F9QWE9"/>
<feature type="domain" description="Methyltransferase" evidence="1">
    <location>
        <begin position="187"/>
        <end position="301"/>
    </location>
</feature>
<protein>
    <recommendedName>
        <fullName evidence="1">Methyltransferase domain-containing protein</fullName>
    </recommendedName>
</protein>
<dbReference type="Gene3D" id="3.40.50.150">
    <property type="entry name" value="Vaccinia Virus protein VP39"/>
    <property type="match status" value="1"/>
</dbReference>
<dbReference type="InterPro" id="IPR029063">
    <property type="entry name" value="SAM-dependent_MTases_sf"/>
</dbReference>
<evidence type="ECO:0000259" key="1">
    <source>
        <dbReference type="Pfam" id="PF13847"/>
    </source>
</evidence>
<dbReference type="PANTHER" id="PTHR45128:SF1">
    <property type="entry name" value="S-ADENOSYLMETHIONINE-DEPENDENT METHYLTRANSFERASE RV2258C"/>
    <property type="match status" value="1"/>
</dbReference>
<accession>A0A0F9QWE9</accession>
<organism evidence="2">
    <name type="scientific">marine sediment metagenome</name>
    <dbReference type="NCBI Taxonomy" id="412755"/>
    <lineage>
        <taxon>unclassified sequences</taxon>
        <taxon>metagenomes</taxon>
        <taxon>ecological metagenomes</taxon>
    </lineage>
</organism>
<dbReference type="PANTHER" id="PTHR45128">
    <property type="entry name" value="METHYLTRANSFERASE TYPE 11"/>
    <property type="match status" value="1"/>
</dbReference>
<dbReference type="Pfam" id="PF13847">
    <property type="entry name" value="Methyltransf_31"/>
    <property type="match status" value="1"/>
</dbReference>
<dbReference type="SUPFAM" id="SSF53335">
    <property type="entry name" value="S-adenosyl-L-methionine-dependent methyltransferases"/>
    <property type="match status" value="1"/>
</dbReference>